<gene>
    <name evidence="2" type="ORF">SAMN06265350_1075</name>
</gene>
<dbReference type="RefSeq" id="WP_142604201.1">
    <property type="nucleotide sequence ID" value="NZ_FXSZ01000007.1"/>
</dbReference>
<evidence type="ECO:0000313" key="2">
    <source>
        <dbReference type="EMBL" id="SMO71155.1"/>
    </source>
</evidence>
<dbReference type="SUPFAM" id="SSF49464">
    <property type="entry name" value="Carboxypeptidase regulatory domain-like"/>
    <property type="match status" value="1"/>
</dbReference>
<evidence type="ECO:0000313" key="3">
    <source>
        <dbReference type="Proteomes" id="UP000315971"/>
    </source>
</evidence>
<evidence type="ECO:0008006" key="4">
    <source>
        <dbReference type="Google" id="ProtNLM"/>
    </source>
</evidence>
<organism evidence="2 3">
    <name type="scientific">Solitalea koreensis</name>
    <dbReference type="NCBI Taxonomy" id="543615"/>
    <lineage>
        <taxon>Bacteria</taxon>
        <taxon>Pseudomonadati</taxon>
        <taxon>Bacteroidota</taxon>
        <taxon>Sphingobacteriia</taxon>
        <taxon>Sphingobacteriales</taxon>
        <taxon>Sphingobacteriaceae</taxon>
        <taxon>Solitalea</taxon>
    </lineage>
</organism>
<keyword evidence="1" id="KW-0732">Signal</keyword>
<dbReference type="OrthoDB" id="714262at2"/>
<dbReference type="InterPro" id="IPR008969">
    <property type="entry name" value="CarboxyPept-like_regulatory"/>
</dbReference>
<dbReference type="Proteomes" id="UP000315971">
    <property type="component" value="Unassembled WGS sequence"/>
</dbReference>
<dbReference type="Pfam" id="PF13715">
    <property type="entry name" value="CarbopepD_reg_2"/>
    <property type="match status" value="1"/>
</dbReference>
<reference evidence="2 3" key="1">
    <citation type="submission" date="2017-05" db="EMBL/GenBank/DDBJ databases">
        <authorList>
            <person name="Varghese N."/>
            <person name="Submissions S."/>
        </authorList>
    </citation>
    <scope>NUCLEOTIDE SEQUENCE [LARGE SCALE GENOMIC DNA]</scope>
    <source>
        <strain evidence="2 3">DSM 21342</strain>
    </source>
</reference>
<evidence type="ECO:0000256" key="1">
    <source>
        <dbReference type="SAM" id="SignalP"/>
    </source>
</evidence>
<dbReference type="AlphaFoldDB" id="A0A521DHU4"/>
<sequence>MMKLKFKIGLVLILIGSGFSASAQSVLSGKVIDKVRAQVLENILVTNASQNSQSTTDKAGMYKIWVMPGDTILFSGLGFQSQKIIIEQTLSFLTKNIYMIPRDYFLPEVIVSTRKTWKQDSLQQRQDYARVYNYKDPSVGNLAGMAVFHPLSFIEYLYSGKKRKNTRSFQKNLINYEHEKYIDNYYNAELVSKIAKISDEQELNDFMKFSRPQYLFLKSSTQYDLYAYVSSSYKRFKAQKITADTTQKMNN</sequence>
<accession>A0A521DHU4</accession>
<name>A0A521DHU4_9SPHI</name>
<feature type="signal peptide" evidence="1">
    <location>
        <begin position="1"/>
        <end position="23"/>
    </location>
</feature>
<keyword evidence="3" id="KW-1185">Reference proteome</keyword>
<protein>
    <recommendedName>
        <fullName evidence="4">CarboxypepD_reg-like domain-containing protein</fullName>
    </recommendedName>
</protein>
<dbReference type="EMBL" id="FXSZ01000007">
    <property type="protein sequence ID" value="SMO71155.1"/>
    <property type="molecule type" value="Genomic_DNA"/>
</dbReference>
<feature type="chain" id="PRO_5022222309" description="CarboxypepD_reg-like domain-containing protein" evidence="1">
    <location>
        <begin position="24"/>
        <end position="251"/>
    </location>
</feature>
<proteinExistence type="predicted"/>